<dbReference type="RefSeq" id="WP_093371246.1">
    <property type="nucleotide sequence ID" value="NZ_FOQA01000003.1"/>
</dbReference>
<feature type="transmembrane region" description="Helical" evidence="1">
    <location>
        <begin position="35"/>
        <end position="54"/>
    </location>
</feature>
<gene>
    <name evidence="2" type="ORF">SAMN05192551_103217</name>
</gene>
<keyword evidence="1" id="KW-1133">Transmembrane helix</keyword>
<name>A0A1I3DAB5_9FIRM</name>
<proteinExistence type="predicted"/>
<accession>A0A1I3DAB5</accession>
<feature type="transmembrane region" description="Helical" evidence="1">
    <location>
        <begin position="6"/>
        <end position="23"/>
    </location>
</feature>
<sequence length="151" mass="17170">MQSIPLFILLLTAFIFGSLSNFKKRKQCTYQSIMTRSRFTAVGLSTLVFLGITYHTGHFWTNYLLVLAASVYILSGLMAAGIHEKGILQFTGVTLLGKIEKWDDLDEIRVEKNGLTKLRFKSRYGKQTQCYPTKAYSEIRKFISSQIRGAN</sequence>
<evidence type="ECO:0000313" key="3">
    <source>
        <dbReference type="Proteomes" id="UP000199287"/>
    </source>
</evidence>
<keyword evidence="3" id="KW-1185">Reference proteome</keyword>
<keyword evidence="1" id="KW-0812">Transmembrane</keyword>
<evidence type="ECO:0000313" key="2">
    <source>
        <dbReference type="EMBL" id="SFH83664.1"/>
    </source>
</evidence>
<dbReference type="EMBL" id="FOQA01000003">
    <property type="protein sequence ID" value="SFH83664.1"/>
    <property type="molecule type" value="Genomic_DNA"/>
</dbReference>
<evidence type="ECO:0000256" key="1">
    <source>
        <dbReference type="SAM" id="Phobius"/>
    </source>
</evidence>
<dbReference type="AlphaFoldDB" id="A0A1I3DAB5"/>
<keyword evidence="1" id="KW-0472">Membrane</keyword>
<feature type="transmembrane region" description="Helical" evidence="1">
    <location>
        <begin position="60"/>
        <end position="80"/>
    </location>
</feature>
<dbReference type="Proteomes" id="UP000199287">
    <property type="component" value="Unassembled WGS sequence"/>
</dbReference>
<organism evidence="2 3">
    <name type="scientific">Tindallia magadiensis</name>
    <dbReference type="NCBI Taxonomy" id="69895"/>
    <lineage>
        <taxon>Bacteria</taxon>
        <taxon>Bacillati</taxon>
        <taxon>Bacillota</taxon>
        <taxon>Clostridia</taxon>
        <taxon>Peptostreptococcales</taxon>
        <taxon>Tindalliaceae</taxon>
        <taxon>Tindallia</taxon>
    </lineage>
</organism>
<evidence type="ECO:0008006" key="4">
    <source>
        <dbReference type="Google" id="ProtNLM"/>
    </source>
</evidence>
<dbReference type="OrthoDB" id="9830163at2"/>
<protein>
    <recommendedName>
        <fullName evidence="4">DUF5673 domain-containing protein</fullName>
    </recommendedName>
</protein>
<reference evidence="3" key="1">
    <citation type="submission" date="2016-10" db="EMBL/GenBank/DDBJ databases">
        <authorList>
            <person name="Varghese N."/>
            <person name="Submissions S."/>
        </authorList>
    </citation>
    <scope>NUCLEOTIDE SEQUENCE [LARGE SCALE GENOMIC DNA]</scope>
    <source>
        <strain evidence="3">Z-7934</strain>
    </source>
</reference>